<reference evidence="1" key="3">
    <citation type="submission" date="2024-01" db="EMBL/GenBank/DDBJ databases">
        <authorList>
            <person name="Coelho M.A."/>
            <person name="David-Palma M."/>
            <person name="Shea T."/>
            <person name="Sun S."/>
            <person name="Cuomo C.A."/>
            <person name="Heitman J."/>
        </authorList>
    </citation>
    <scope>NUCLEOTIDE SEQUENCE</scope>
    <source>
        <strain evidence="1">CBS 7841</strain>
    </source>
</reference>
<dbReference type="GO" id="GO:0008757">
    <property type="term" value="F:S-adenosylmethionine-dependent methyltransferase activity"/>
    <property type="evidence" value="ECO:0007669"/>
    <property type="project" value="UniProtKB-ARBA"/>
</dbReference>
<sequence>METRLIDKSLGSAIAFDSHPNPFLILQRQYFSLYPAYLLAIPKPLLIASPEGQSFLIQCLLGQREQKDENRLEDHVDDWAARFQPETEYQIKAWKRIMNAIEEGISDDEGECGREWLVDDRLYDHITNLMVSSTTRSEGPQTSFRTFLYDTSCPEDYGRITLLEEQIAIQDGTTGLRTWTAALHLGHHILGNFSSLFPKSCHQKQRFIELGAGSGFVSILLSQLGYSVLATDLGGNSEGDEGELRRPLERLRSNIDLNEYANTKPTSQHLDWNDAFKVSDNSAQGLWQEMIGSKSTIVAADVIYDPSLVSLLVETIDVLLGCPKDELSAIIAATLRNQDTFDLFLHTCENHALKVENIKLKPMDPVTPTFWESTLDASVAVVFVRVTKPFASR</sequence>
<evidence type="ECO:0000313" key="1">
    <source>
        <dbReference type="EMBL" id="WVN88279.1"/>
    </source>
</evidence>
<dbReference type="Proteomes" id="UP000094043">
    <property type="component" value="Chromosome 4"/>
</dbReference>
<reference evidence="1" key="1">
    <citation type="submission" date="2016-06" db="EMBL/GenBank/DDBJ databases">
        <authorList>
            <person name="Cuomo C."/>
            <person name="Litvintseva A."/>
            <person name="Heitman J."/>
            <person name="Chen Y."/>
            <person name="Sun S."/>
            <person name="Springer D."/>
            <person name="Dromer F."/>
            <person name="Young S."/>
            <person name="Zeng Q."/>
            <person name="Chapman S."/>
            <person name="Gujja S."/>
            <person name="Saif S."/>
            <person name="Birren B."/>
        </authorList>
    </citation>
    <scope>NUCLEOTIDE SEQUENCE</scope>
    <source>
        <strain evidence="1">CBS 7841</strain>
    </source>
</reference>
<gene>
    <name evidence="1" type="ORF">L203_103482</name>
</gene>
<dbReference type="EMBL" id="CP143787">
    <property type="protein sequence ID" value="WVN88279.1"/>
    <property type="molecule type" value="Genomic_DNA"/>
</dbReference>
<dbReference type="GeneID" id="91087693"/>
<dbReference type="OrthoDB" id="194386at2759"/>
<reference evidence="1" key="2">
    <citation type="journal article" date="2022" name="Elife">
        <title>Obligate sexual reproduction of a homothallic fungus closely related to the Cryptococcus pathogenic species complex.</title>
        <authorList>
            <person name="Passer A.R."/>
            <person name="Clancey S.A."/>
            <person name="Shea T."/>
            <person name="David-Palma M."/>
            <person name="Averette A.F."/>
            <person name="Boekhout T."/>
            <person name="Porcel B.M."/>
            <person name="Nowrousian M."/>
            <person name="Cuomo C.A."/>
            <person name="Sun S."/>
            <person name="Heitman J."/>
            <person name="Coelho M.A."/>
        </authorList>
    </citation>
    <scope>NUCLEOTIDE SEQUENCE</scope>
    <source>
        <strain evidence="1">CBS 7841</strain>
    </source>
</reference>
<dbReference type="InterPro" id="IPR019410">
    <property type="entry name" value="Methyltransf_16"/>
</dbReference>
<evidence type="ECO:0000313" key="2">
    <source>
        <dbReference type="Proteomes" id="UP000094043"/>
    </source>
</evidence>
<dbReference type="GO" id="GO:0005737">
    <property type="term" value="C:cytoplasm"/>
    <property type="evidence" value="ECO:0007669"/>
    <property type="project" value="TreeGrafter"/>
</dbReference>
<dbReference type="PANTHER" id="PTHR14614">
    <property type="entry name" value="HEPATOCELLULAR CARCINOMA-ASSOCIATED ANTIGEN"/>
    <property type="match status" value="1"/>
</dbReference>
<name>A0A1E3IKS8_9TREE</name>
<dbReference type="Gene3D" id="3.40.50.150">
    <property type="entry name" value="Vaccinia Virus protein VP39"/>
    <property type="match status" value="1"/>
</dbReference>
<dbReference type="InterPro" id="IPR029063">
    <property type="entry name" value="SAM-dependent_MTases_sf"/>
</dbReference>
<dbReference type="RefSeq" id="XP_066068979.1">
    <property type="nucleotide sequence ID" value="XM_066212882.1"/>
</dbReference>
<dbReference type="KEGG" id="cdep:91087693"/>
<keyword evidence="2" id="KW-1185">Reference proteome</keyword>
<protein>
    <submittedName>
        <fullName evidence="1">Uncharacterized protein</fullName>
    </submittedName>
</protein>
<dbReference type="PANTHER" id="PTHR14614:SF130">
    <property type="entry name" value="PROTEIN-LYSINE N-METHYLTRANSFERASE EEF2KMT"/>
    <property type="match status" value="1"/>
</dbReference>
<dbReference type="AlphaFoldDB" id="A0A1E3IKS8"/>
<dbReference type="VEuPathDB" id="FungiDB:L203_02922"/>
<dbReference type="SUPFAM" id="SSF53335">
    <property type="entry name" value="S-adenosyl-L-methionine-dependent methyltransferases"/>
    <property type="match status" value="1"/>
</dbReference>
<accession>A0A1E3IKS8</accession>
<organism evidence="1 2">
    <name type="scientific">Cryptococcus depauperatus CBS 7841</name>
    <dbReference type="NCBI Taxonomy" id="1295531"/>
    <lineage>
        <taxon>Eukaryota</taxon>
        <taxon>Fungi</taxon>
        <taxon>Dikarya</taxon>
        <taxon>Basidiomycota</taxon>
        <taxon>Agaricomycotina</taxon>
        <taxon>Tremellomycetes</taxon>
        <taxon>Tremellales</taxon>
        <taxon>Cryptococcaceae</taxon>
        <taxon>Cryptococcus</taxon>
    </lineage>
</organism>
<proteinExistence type="predicted"/>
<dbReference type="Pfam" id="PF10294">
    <property type="entry name" value="Methyltransf_16"/>
    <property type="match status" value="1"/>
</dbReference>